<dbReference type="EMBL" id="CP048685">
    <property type="protein sequence ID" value="QPJ60807.1"/>
    <property type="molecule type" value="Genomic_DNA"/>
</dbReference>
<protein>
    <submittedName>
        <fullName evidence="1">Uncharacterized protein</fullName>
    </submittedName>
</protein>
<gene>
    <name evidence="1" type="ORF">G3M70_02450</name>
</gene>
<name>A0A7T0BU17_9BACT</name>
<proteinExistence type="predicted"/>
<organism evidence="1 2">
    <name type="scientific">Candidatus Nitronauta litoralis</name>
    <dbReference type="NCBI Taxonomy" id="2705533"/>
    <lineage>
        <taxon>Bacteria</taxon>
        <taxon>Pseudomonadati</taxon>
        <taxon>Nitrospinota/Tectimicrobiota group</taxon>
        <taxon>Nitrospinota</taxon>
        <taxon>Nitrospinia</taxon>
        <taxon>Nitrospinales</taxon>
        <taxon>Nitrospinaceae</taxon>
        <taxon>Candidatus Nitronauta</taxon>
    </lineage>
</organism>
<sequence>MDQDALAEAFSKIKTGAQSLKEVAQNRHDRDFDSWQRQSRNLLLRYAPVKIPAFDEIRFASDFFLGKPESEQIDINDRIALISDIDLALEILEAAREHVFEELRLKKSRERIKGGATLELPEECESVSASLQNESKKAENLSSSGLDSLPAIIEGLEDFTRREKEEALEEINRVRQVLDKEHPDWDRVKRTIKFFLDFDKTLALAAVPLILKRYQDLTNR</sequence>
<reference evidence="1 2" key="1">
    <citation type="submission" date="2020-02" db="EMBL/GenBank/DDBJ databases">
        <title>Genomic and physiological characterization of two novel Nitrospinaceae genera.</title>
        <authorList>
            <person name="Mueller A.J."/>
            <person name="Jung M.-Y."/>
            <person name="Strachan C.R."/>
            <person name="Herbold C.W."/>
            <person name="Kirkegaard R.H."/>
            <person name="Daims H."/>
        </authorList>
    </citation>
    <scope>NUCLEOTIDE SEQUENCE [LARGE SCALE GENOMIC DNA]</scope>
    <source>
        <strain evidence="1">EB</strain>
    </source>
</reference>
<dbReference type="AlphaFoldDB" id="A0A7T0BU17"/>
<accession>A0A7T0BU17</accession>
<dbReference type="Proteomes" id="UP000594688">
    <property type="component" value="Chromosome"/>
</dbReference>
<dbReference type="KEGG" id="nli:G3M70_02450"/>
<evidence type="ECO:0000313" key="1">
    <source>
        <dbReference type="EMBL" id="QPJ60807.1"/>
    </source>
</evidence>
<evidence type="ECO:0000313" key="2">
    <source>
        <dbReference type="Proteomes" id="UP000594688"/>
    </source>
</evidence>